<proteinExistence type="predicted"/>
<dbReference type="Pfam" id="PF12706">
    <property type="entry name" value="Lactamase_B_2"/>
    <property type="match status" value="1"/>
</dbReference>
<sequence length="273" mass="31185">MIIRFYGTRGSIPVASKGTKKYGGNTTCLYVESKYGEVLIIDAGTGIRELGVHLLQNKKEKIHLIFTHYHWDHIQGFPFFTPIFFKNNTIKIYGSTKESTARKALSYQMARPYFPVEMNILPAKISFHELQKRNTIAGITIQTIVNNHPDYTLGLKLSEGKRSFVLLTDNELYAKNGNTPYEGFVEFVKGADFCIHDAQYTDELYDKRIGWGHSTYTQVMNLVKDAGVKTVYFTHHDHGNDDQFIDSMVRKMKRKYPRIGIEAAADGKKVVLK</sequence>
<dbReference type="Gene3D" id="3.60.15.10">
    <property type="entry name" value="Ribonuclease Z/Hydroxyacylglutathione hydrolase-like"/>
    <property type="match status" value="1"/>
</dbReference>
<dbReference type="SUPFAM" id="SSF56281">
    <property type="entry name" value="Metallo-hydrolase/oxidoreductase"/>
    <property type="match status" value="1"/>
</dbReference>
<dbReference type="CDD" id="cd07715">
    <property type="entry name" value="TaR3-like_MBL-fold"/>
    <property type="match status" value="1"/>
</dbReference>
<dbReference type="SMART" id="SM00849">
    <property type="entry name" value="Lactamase_B"/>
    <property type="match status" value="1"/>
</dbReference>
<comment type="caution">
    <text evidence="2">The sequence shown here is derived from an EMBL/GenBank/DDBJ whole genome shotgun (WGS) entry which is preliminary data.</text>
</comment>
<reference evidence="2 3" key="1">
    <citation type="journal article" date="2015" name="Microbiome">
        <title>Genomic resolution of linkages in carbon, nitrogen, and sulfur cycling among widespread estuary sediment bacteria.</title>
        <authorList>
            <person name="Baker B.J."/>
            <person name="Lazar C.S."/>
            <person name="Teske A.P."/>
            <person name="Dick G.J."/>
        </authorList>
    </citation>
    <scope>NUCLEOTIDE SEQUENCE [LARGE SCALE GENOMIC DNA]</scope>
    <source>
        <strain evidence="2">SM23_60</strain>
    </source>
</reference>
<dbReference type="Proteomes" id="UP000051096">
    <property type="component" value="Unassembled WGS sequence"/>
</dbReference>
<name>A0A0S8G474_UNCW3</name>
<organism evidence="2 3">
    <name type="scientific">candidate division WOR_3 bacterium SM23_60</name>
    <dbReference type="NCBI Taxonomy" id="1703780"/>
    <lineage>
        <taxon>Bacteria</taxon>
        <taxon>Bacteria division WOR-3</taxon>
    </lineage>
</organism>
<dbReference type="EMBL" id="LJUO01000201">
    <property type="protein sequence ID" value="KPK67766.1"/>
    <property type="molecule type" value="Genomic_DNA"/>
</dbReference>
<evidence type="ECO:0000313" key="2">
    <source>
        <dbReference type="EMBL" id="KPK67766.1"/>
    </source>
</evidence>
<evidence type="ECO:0000259" key="1">
    <source>
        <dbReference type="SMART" id="SM00849"/>
    </source>
</evidence>
<dbReference type="PANTHER" id="PTHR42663">
    <property type="entry name" value="HYDROLASE C777.06C-RELATED-RELATED"/>
    <property type="match status" value="1"/>
</dbReference>
<accession>A0A0S8G474</accession>
<gene>
    <name evidence="2" type="ORF">AMJ87_12865</name>
</gene>
<dbReference type="AlphaFoldDB" id="A0A0S8G474"/>
<dbReference type="PANTHER" id="PTHR42663:SF4">
    <property type="entry name" value="SLL1036 PROTEIN"/>
    <property type="match status" value="1"/>
</dbReference>
<dbReference type="InterPro" id="IPR036866">
    <property type="entry name" value="RibonucZ/Hydroxyglut_hydro"/>
</dbReference>
<protein>
    <recommendedName>
        <fullName evidence="1">Metallo-beta-lactamase domain-containing protein</fullName>
    </recommendedName>
</protein>
<feature type="domain" description="Metallo-beta-lactamase" evidence="1">
    <location>
        <begin position="25"/>
        <end position="213"/>
    </location>
</feature>
<evidence type="ECO:0000313" key="3">
    <source>
        <dbReference type="Proteomes" id="UP000051096"/>
    </source>
</evidence>
<dbReference type="InterPro" id="IPR001279">
    <property type="entry name" value="Metallo-B-lactamas"/>
</dbReference>